<feature type="domain" description="Methyltransferase type 11" evidence="1">
    <location>
        <begin position="39"/>
        <end position="126"/>
    </location>
</feature>
<sequence>MSDHFSKVATHYFASRPHYPEALFEWLASQCPERQQAWDCGAGSGQASTALALHFDSVLASDISQAQLDLLPDNPKIITLCTTAADSQLPANSVDLICIAQALHWFDLDAFYLEAKRVLKKKGRIAAWCYGTPVIDHPQINHLFQTFYQSGVGAYWPPERKHVENGYADLPFPFTRRANPSFELKEKWQLEQLIAYVQSWSATACFIEEKGFNPVEALKDALAEHWQTEHTISWPITLLMGANAPL</sequence>
<dbReference type="EMBL" id="JBHTBQ010000033">
    <property type="protein sequence ID" value="MFC7421129.1"/>
    <property type="molecule type" value="Genomic_DNA"/>
</dbReference>
<comment type="caution">
    <text evidence="2">The sequence shown here is derived from an EMBL/GenBank/DDBJ whole genome shotgun (WGS) entry which is preliminary data.</text>
</comment>
<organism evidence="2 3">
    <name type="scientific">Iodobacter arcticus</name>
    <dbReference type="NCBI Taxonomy" id="590593"/>
    <lineage>
        <taxon>Bacteria</taxon>
        <taxon>Pseudomonadati</taxon>
        <taxon>Pseudomonadota</taxon>
        <taxon>Betaproteobacteria</taxon>
        <taxon>Neisseriales</taxon>
        <taxon>Chitinibacteraceae</taxon>
        <taxon>Iodobacter</taxon>
    </lineage>
</organism>
<dbReference type="GO" id="GO:0008168">
    <property type="term" value="F:methyltransferase activity"/>
    <property type="evidence" value="ECO:0007669"/>
    <property type="project" value="UniProtKB-KW"/>
</dbReference>
<reference evidence="3" key="1">
    <citation type="journal article" date="2019" name="Int. J. Syst. Evol. Microbiol.">
        <title>The Global Catalogue of Microorganisms (GCM) 10K type strain sequencing project: providing services to taxonomists for standard genome sequencing and annotation.</title>
        <authorList>
            <consortium name="The Broad Institute Genomics Platform"/>
            <consortium name="The Broad Institute Genome Sequencing Center for Infectious Disease"/>
            <person name="Wu L."/>
            <person name="Ma J."/>
        </authorList>
    </citation>
    <scope>NUCLEOTIDE SEQUENCE [LARGE SCALE GENOMIC DNA]</scope>
    <source>
        <strain evidence="3">CCUG 62945</strain>
    </source>
</reference>
<dbReference type="SUPFAM" id="SSF53335">
    <property type="entry name" value="S-adenosyl-L-methionine-dependent methyltransferases"/>
    <property type="match status" value="1"/>
</dbReference>
<dbReference type="EC" id="2.1.1.-" evidence="2"/>
<protein>
    <submittedName>
        <fullName evidence="2">Class I SAM-dependent methyltransferase</fullName>
        <ecNumber evidence="2">2.1.1.-</ecNumber>
    </submittedName>
</protein>
<keyword evidence="3" id="KW-1185">Reference proteome</keyword>
<dbReference type="Proteomes" id="UP001596473">
    <property type="component" value="Unassembled WGS sequence"/>
</dbReference>
<dbReference type="Pfam" id="PF08241">
    <property type="entry name" value="Methyltransf_11"/>
    <property type="match status" value="1"/>
</dbReference>
<name>A0ABW2R026_9NEIS</name>
<dbReference type="CDD" id="cd02440">
    <property type="entry name" value="AdoMet_MTases"/>
    <property type="match status" value="1"/>
</dbReference>
<proteinExistence type="predicted"/>
<evidence type="ECO:0000313" key="3">
    <source>
        <dbReference type="Proteomes" id="UP001596473"/>
    </source>
</evidence>
<evidence type="ECO:0000313" key="2">
    <source>
        <dbReference type="EMBL" id="MFC7421129.1"/>
    </source>
</evidence>
<dbReference type="PANTHER" id="PTHR45180:SF1">
    <property type="entry name" value="OS01G0307686 PROTEIN"/>
    <property type="match status" value="1"/>
</dbReference>
<dbReference type="InterPro" id="IPR029063">
    <property type="entry name" value="SAM-dependent_MTases_sf"/>
</dbReference>
<keyword evidence="2" id="KW-0808">Transferase</keyword>
<gene>
    <name evidence="2" type="ORF">ACFQNF_14790</name>
</gene>
<evidence type="ECO:0000259" key="1">
    <source>
        <dbReference type="Pfam" id="PF08241"/>
    </source>
</evidence>
<keyword evidence="2" id="KW-0489">Methyltransferase</keyword>
<dbReference type="Gene3D" id="3.40.50.150">
    <property type="entry name" value="Vaccinia Virus protein VP39"/>
    <property type="match status" value="1"/>
</dbReference>
<accession>A0ABW2R026</accession>
<dbReference type="RefSeq" id="WP_380188704.1">
    <property type="nucleotide sequence ID" value="NZ_JBHTBQ010000033.1"/>
</dbReference>
<dbReference type="PANTHER" id="PTHR45180">
    <property type="entry name" value="OS01G0307686 PROTEIN"/>
    <property type="match status" value="1"/>
</dbReference>
<dbReference type="GO" id="GO:0032259">
    <property type="term" value="P:methylation"/>
    <property type="evidence" value="ECO:0007669"/>
    <property type="project" value="UniProtKB-KW"/>
</dbReference>
<dbReference type="InterPro" id="IPR013216">
    <property type="entry name" value="Methyltransf_11"/>
</dbReference>